<dbReference type="Gene3D" id="2.130.10.10">
    <property type="entry name" value="YVTN repeat-like/Quinoprotein amine dehydrogenase"/>
    <property type="match status" value="1"/>
</dbReference>
<dbReference type="Proteomes" id="UP000309848">
    <property type="component" value="Unassembled WGS sequence"/>
</dbReference>
<dbReference type="PANTHER" id="PTHR34512:SF30">
    <property type="entry name" value="OUTER MEMBRANE PROTEIN ASSEMBLY FACTOR BAMB"/>
    <property type="match status" value="1"/>
</dbReference>
<protein>
    <submittedName>
        <fullName evidence="2">Pyrrolo-quinoline quinone</fullName>
    </submittedName>
</protein>
<proteinExistence type="predicted"/>
<keyword evidence="3" id="KW-1185">Reference proteome</keyword>
<dbReference type="PANTHER" id="PTHR34512">
    <property type="entry name" value="CELL SURFACE PROTEIN"/>
    <property type="match status" value="1"/>
</dbReference>
<dbReference type="InterPro" id="IPR018391">
    <property type="entry name" value="PQQ_b-propeller_rpt"/>
</dbReference>
<name>A0A4S1W8U1_9SPHN</name>
<dbReference type="InterPro" id="IPR011047">
    <property type="entry name" value="Quinoprotein_ADH-like_sf"/>
</dbReference>
<dbReference type="AlphaFoldDB" id="A0A4S1W8U1"/>
<feature type="domain" description="Pyrrolo-quinoline quinone repeat" evidence="1">
    <location>
        <begin position="122"/>
        <end position="359"/>
    </location>
</feature>
<evidence type="ECO:0000313" key="3">
    <source>
        <dbReference type="Proteomes" id="UP000309848"/>
    </source>
</evidence>
<accession>A0A4S1W8U1</accession>
<dbReference type="PROSITE" id="PS51257">
    <property type="entry name" value="PROKAR_LIPOPROTEIN"/>
    <property type="match status" value="1"/>
</dbReference>
<dbReference type="InterPro" id="IPR015943">
    <property type="entry name" value="WD40/YVTN_repeat-like_dom_sf"/>
</dbReference>
<evidence type="ECO:0000313" key="2">
    <source>
        <dbReference type="EMBL" id="TGX39189.1"/>
    </source>
</evidence>
<dbReference type="SMART" id="SM00564">
    <property type="entry name" value="PQQ"/>
    <property type="match status" value="6"/>
</dbReference>
<sequence>MNNKVRVAAALAALAMVSGCGIFKGSGKKTPVLGERVPILVSESDVVADKSLAGVEVLLPEAAANDGWRQPGGNAAKSMGHLALAASPSRIWSKDIAKPSKKERLAAAPVVSENKLFVIDTDGVVHALAADTGAELWRASTANEDGNKGARFGGGVSVEGERAFATNGLGDVVALNTADGAVVWRKRPGGPLRGAPTLANGQAYVVTQDNQLFALNQETGEVAWTVSASLESQGVFGVAAPASAQGTVVAGFSSGELNAYRYENGRSLWDVVLSRTSMSTSVSSLSDIDAEPVIDQGRVYAIGQGGRMVAMDIASGNPLWEQSIAGISTPWAAGEWLFVVTDDARLLAIARGTGKIRWISQLRRYRNEKKSKNPISWVGPVLAGGRLVLGNSEGEIVFASAADGSVSGTMDTKESISLPLVVANNTLYVLDDKGRLSAYR</sequence>
<organism evidence="2 3">
    <name type="scientific">Sphingomonas naasensis</name>
    <dbReference type="NCBI Taxonomy" id="1344951"/>
    <lineage>
        <taxon>Bacteria</taxon>
        <taxon>Pseudomonadati</taxon>
        <taxon>Pseudomonadota</taxon>
        <taxon>Alphaproteobacteria</taxon>
        <taxon>Sphingomonadales</taxon>
        <taxon>Sphingomonadaceae</taxon>
        <taxon>Sphingomonas</taxon>
    </lineage>
</organism>
<dbReference type="OrthoDB" id="5290752at2"/>
<gene>
    <name evidence="2" type="ORF">E5A74_16860</name>
</gene>
<reference evidence="2 3" key="1">
    <citation type="submission" date="2019-04" db="EMBL/GenBank/DDBJ databases">
        <title>Sphingomonas psychrotolerans sp. nov., isolated from soil in the Tianshan Mountains, Xinjiang, China.</title>
        <authorList>
            <person name="Luo Y."/>
            <person name="Sheng H."/>
        </authorList>
    </citation>
    <scope>NUCLEOTIDE SEQUENCE [LARGE SCALE GENOMIC DNA]</scope>
    <source>
        <strain evidence="2 3">KIS18-15</strain>
    </source>
</reference>
<dbReference type="Pfam" id="PF13360">
    <property type="entry name" value="PQQ_2"/>
    <property type="match status" value="1"/>
</dbReference>
<evidence type="ECO:0000259" key="1">
    <source>
        <dbReference type="Pfam" id="PF13360"/>
    </source>
</evidence>
<dbReference type="RefSeq" id="WP_135986806.1">
    <property type="nucleotide sequence ID" value="NZ_JAASQM010000001.1"/>
</dbReference>
<dbReference type="InterPro" id="IPR002372">
    <property type="entry name" value="PQQ_rpt_dom"/>
</dbReference>
<dbReference type="SUPFAM" id="SSF50998">
    <property type="entry name" value="Quinoprotein alcohol dehydrogenase-like"/>
    <property type="match status" value="1"/>
</dbReference>
<comment type="caution">
    <text evidence="2">The sequence shown here is derived from an EMBL/GenBank/DDBJ whole genome shotgun (WGS) entry which is preliminary data.</text>
</comment>
<dbReference type="EMBL" id="SRXU01000008">
    <property type="protein sequence ID" value="TGX39189.1"/>
    <property type="molecule type" value="Genomic_DNA"/>
</dbReference>